<keyword evidence="3" id="KW-0159">Chromosome partition</keyword>
<evidence type="ECO:0000256" key="3">
    <source>
        <dbReference type="ARBA" id="ARBA00022829"/>
    </source>
</evidence>
<dbReference type="InterPro" id="IPR036390">
    <property type="entry name" value="WH_DNA-bd_sf"/>
</dbReference>
<accession>A0A519B9P0</accession>
<dbReference type="GO" id="GO:0051304">
    <property type="term" value="P:chromosome separation"/>
    <property type="evidence" value="ECO:0007669"/>
    <property type="project" value="InterPro"/>
</dbReference>
<feature type="region of interest" description="Disordered" evidence="5">
    <location>
        <begin position="207"/>
        <end position="226"/>
    </location>
</feature>
<dbReference type="GO" id="GO:0051301">
    <property type="term" value="P:cell division"/>
    <property type="evidence" value="ECO:0007669"/>
    <property type="project" value="UniProtKB-KW"/>
</dbReference>
<keyword evidence="4" id="KW-0131">Cell cycle</keyword>
<evidence type="ECO:0000313" key="7">
    <source>
        <dbReference type="Proteomes" id="UP000320813"/>
    </source>
</evidence>
<dbReference type="Proteomes" id="UP000320813">
    <property type="component" value="Unassembled WGS sequence"/>
</dbReference>
<gene>
    <name evidence="6" type="primary">scpB</name>
    <name evidence="6" type="ORF">EVJ47_07175</name>
</gene>
<evidence type="ECO:0000256" key="5">
    <source>
        <dbReference type="SAM" id="MobiDB-lite"/>
    </source>
</evidence>
<dbReference type="PANTHER" id="PTHR34298:SF2">
    <property type="entry name" value="SEGREGATION AND CONDENSATION PROTEIN B"/>
    <property type="match status" value="1"/>
</dbReference>
<organism evidence="6 7">
    <name type="scientific">Candidatus Acidulodesulfobacterium ferriphilum</name>
    <dbReference type="NCBI Taxonomy" id="2597223"/>
    <lineage>
        <taxon>Bacteria</taxon>
        <taxon>Deltaproteobacteria</taxon>
        <taxon>Candidatus Acidulodesulfobacterales</taxon>
        <taxon>Candidatus Acidulodesulfobacterium</taxon>
    </lineage>
</organism>
<evidence type="ECO:0000256" key="1">
    <source>
        <dbReference type="ARBA" id="ARBA00022490"/>
    </source>
</evidence>
<protein>
    <submittedName>
        <fullName evidence="6">SMC-Scp complex subunit ScpB</fullName>
    </submittedName>
</protein>
<dbReference type="Pfam" id="PF04079">
    <property type="entry name" value="SMC_ScpB"/>
    <property type="match status" value="1"/>
</dbReference>
<evidence type="ECO:0000256" key="4">
    <source>
        <dbReference type="ARBA" id="ARBA00023306"/>
    </source>
</evidence>
<proteinExistence type="predicted"/>
<sequence>MILLNPLNDYFEDINILASAVEAIIFTSGESISLERLYEIFDISSKNKNKGKEEIDKKKKEMILKAIEFIKGEFNEGGRHGIYLSVNNDNYSFKTKPEYYGIISEFLKVKPQKFTKPQLETLSIIAYKQPIIKSEVDTIRGVDSGSIIKFLLEKNLIKVAGRKDIIGKPLIYKTTDHFLEVFSLKDLGDLPSASEIEDVIEKRESINKRAEEDAEGGEGGGLLFKD</sequence>
<keyword evidence="1" id="KW-0963">Cytoplasm</keyword>
<comment type="caution">
    <text evidence="6">The sequence shown here is derived from an EMBL/GenBank/DDBJ whole genome shotgun (WGS) entry which is preliminary data.</text>
</comment>
<dbReference type="SUPFAM" id="SSF46785">
    <property type="entry name" value="Winged helix' DNA-binding domain"/>
    <property type="match status" value="2"/>
</dbReference>
<dbReference type="InterPro" id="IPR036388">
    <property type="entry name" value="WH-like_DNA-bd_sf"/>
</dbReference>
<feature type="compositionally biased region" description="Gly residues" evidence="5">
    <location>
        <begin position="217"/>
        <end position="226"/>
    </location>
</feature>
<dbReference type="PANTHER" id="PTHR34298">
    <property type="entry name" value="SEGREGATION AND CONDENSATION PROTEIN B"/>
    <property type="match status" value="1"/>
</dbReference>
<evidence type="ECO:0000256" key="2">
    <source>
        <dbReference type="ARBA" id="ARBA00022618"/>
    </source>
</evidence>
<evidence type="ECO:0000313" key="6">
    <source>
        <dbReference type="EMBL" id="RZD14012.1"/>
    </source>
</evidence>
<dbReference type="NCBIfam" id="TIGR00281">
    <property type="entry name" value="SMC-Scp complex subunit ScpB"/>
    <property type="match status" value="1"/>
</dbReference>
<reference evidence="6 7" key="1">
    <citation type="submission" date="2019-01" db="EMBL/GenBank/DDBJ databases">
        <title>Insights into ecological role of a new deltaproteobacterial order Candidatus Sinidesulfobacterales (Sva0485) by metagenomics and metatranscriptomics.</title>
        <authorList>
            <person name="Tan S."/>
            <person name="Liu J."/>
            <person name="Fang Y."/>
            <person name="Hedlund B.P."/>
            <person name="Lian Z.H."/>
            <person name="Huang L.Y."/>
            <person name="Li J.T."/>
            <person name="Huang L.N."/>
            <person name="Li W.J."/>
            <person name="Jiang H.C."/>
            <person name="Dong H.L."/>
            <person name="Shu W.S."/>
        </authorList>
    </citation>
    <scope>NUCLEOTIDE SEQUENCE [LARGE SCALE GENOMIC DNA]</scope>
    <source>
        <strain evidence="6">AP3</strain>
    </source>
</reference>
<dbReference type="InterPro" id="IPR005234">
    <property type="entry name" value="ScpB_csome_segregation"/>
</dbReference>
<dbReference type="PIRSF" id="PIRSF019345">
    <property type="entry name" value="ScpB"/>
    <property type="match status" value="1"/>
</dbReference>
<dbReference type="Gene3D" id="1.10.10.10">
    <property type="entry name" value="Winged helix-like DNA-binding domain superfamily/Winged helix DNA-binding domain"/>
    <property type="match status" value="2"/>
</dbReference>
<dbReference type="EMBL" id="SGBD01000004">
    <property type="protein sequence ID" value="RZD14012.1"/>
    <property type="molecule type" value="Genomic_DNA"/>
</dbReference>
<name>A0A519B9P0_9DELT</name>
<dbReference type="AlphaFoldDB" id="A0A519B9P0"/>
<keyword evidence="2" id="KW-0132">Cell division</keyword>